<feature type="domain" description="PDZ" evidence="1">
    <location>
        <begin position="490"/>
        <end position="558"/>
    </location>
</feature>
<dbReference type="Gene3D" id="1.10.390.10">
    <property type="entry name" value="Neutral Protease Domain 2"/>
    <property type="match status" value="1"/>
</dbReference>
<keyword evidence="3" id="KW-1185">Reference proteome</keyword>
<dbReference type="Pfam" id="PF05299">
    <property type="entry name" value="Peptidase_M61"/>
    <property type="match status" value="1"/>
</dbReference>
<proteinExistence type="predicted"/>
<evidence type="ECO:0000313" key="2">
    <source>
        <dbReference type="EMBL" id="MDC8830981.1"/>
    </source>
</evidence>
<dbReference type="InterPro" id="IPR024191">
    <property type="entry name" value="Peptidase_M61"/>
</dbReference>
<evidence type="ECO:0000259" key="1">
    <source>
        <dbReference type="SMART" id="SM00228"/>
    </source>
</evidence>
<dbReference type="SUPFAM" id="SSF55486">
    <property type="entry name" value="Metalloproteases ('zincins'), catalytic domain"/>
    <property type="match status" value="1"/>
</dbReference>
<dbReference type="EMBL" id="JAQQXP010000001">
    <property type="protein sequence ID" value="MDC8830981.1"/>
    <property type="molecule type" value="Genomic_DNA"/>
</dbReference>
<sequence>MEQRSATIHYTLSVSSISQHVFTVSMTIPALGKDTLTLSLPAWIPGSYMVRDFARNIITLDAISNTGEQFTVSPVDKQSWHIACNGEALTVTYQVYAFDLSVRSAYINDEFAFCNGTSVFLAVTDFQHCPCQVDVILPEQRPDWSLATSMPASTGNSLVANDYDELIDHPIFMGVCTQTDFTVDDVTFTLLFSGSTEYDMPRLRRDLAKVCQHHLDLFGKPAPVQRYLFMTLIADKGYGGLEHRSSTALLYPRFELPLAGEAEEPSDSYTNFISLCSHELFHTWHVKSIKPDVMVSPDLSQEVYTDQLWIYEGFTSFYDDVTLARSGVISPEQYLKIVAQNLTRLYKNAGRFKQSIAESSYYAWTKFYKQDASAINNIVSYYNKGGIVALGLDILLRQQSNNRYNLDDLMRLLWQQYGHNKGTPANVIATLCRDHLHVDVSDYLARVVYGTEDVPLASLLADIGVSHVTQSPVSLQDKGGELLTKSAPCYEFGATTKDADSGLVILSVQEDSAACQAGLQIDDKLIAADGYVLNAKLLQRMLSVERQAPLALSVIRDGRLLNLSMPLIAPQPQSCVLQISDPKKLAAWLNH</sequence>
<name>A0ABT5L3B4_9ALTE</name>
<dbReference type="Gene3D" id="2.60.40.3650">
    <property type="match status" value="1"/>
</dbReference>
<dbReference type="InterPro" id="IPR027268">
    <property type="entry name" value="Peptidase_M4/M1_CTD_sf"/>
</dbReference>
<accession>A0ABT5L3B4</accession>
<dbReference type="SUPFAM" id="SSF50156">
    <property type="entry name" value="PDZ domain-like"/>
    <property type="match status" value="1"/>
</dbReference>
<dbReference type="InterPro" id="IPR007963">
    <property type="entry name" value="Peptidase_M61_catalytic"/>
</dbReference>
<dbReference type="InterPro" id="IPR040756">
    <property type="entry name" value="Peptidase_M61_N"/>
</dbReference>
<dbReference type="InterPro" id="IPR001478">
    <property type="entry name" value="PDZ"/>
</dbReference>
<reference evidence="2 3" key="1">
    <citation type="submission" date="2022-10" db="EMBL/GenBank/DDBJ databases">
        <title>Alteromonas sp. chi3 Genome sequencing.</title>
        <authorList>
            <person name="Park S."/>
        </authorList>
    </citation>
    <scope>NUCLEOTIDE SEQUENCE [LARGE SCALE GENOMIC DNA]</scope>
    <source>
        <strain evidence="3">chi3</strain>
    </source>
</reference>
<dbReference type="InterPro" id="IPR036034">
    <property type="entry name" value="PDZ_sf"/>
</dbReference>
<comment type="caution">
    <text evidence="2">The sequence shown here is derived from an EMBL/GenBank/DDBJ whole genome shotgun (WGS) entry which is preliminary data.</text>
</comment>
<evidence type="ECO:0000313" key="3">
    <source>
        <dbReference type="Proteomes" id="UP001218788"/>
    </source>
</evidence>
<dbReference type="Proteomes" id="UP001218788">
    <property type="component" value="Unassembled WGS sequence"/>
</dbReference>
<protein>
    <submittedName>
        <fullName evidence="2">PDZ domain-containing protein</fullName>
    </submittedName>
</protein>
<dbReference type="Pfam" id="PF13180">
    <property type="entry name" value="PDZ_2"/>
    <property type="match status" value="1"/>
</dbReference>
<dbReference type="SMART" id="SM00228">
    <property type="entry name" value="PDZ"/>
    <property type="match status" value="1"/>
</dbReference>
<gene>
    <name evidence="2" type="ORF">OIK42_09425</name>
</gene>
<dbReference type="Pfam" id="PF17899">
    <property type="entry name" value="Peptidase_M61_N"/>
    <property type="match status" value="1"/>
</dbReference>
<dbReference type="RefSeq" id="WP_273640005.1">
    <property type="nucleotide sequence ID" value="NZ_JAQQXP010000001.1"/>
</dbReference>
<dbReference type="Gene3D" id="2.30.42.10">
    <property type="match status" value="1"/>
</dbReference>
<dbReference type="PIRSF" id="PIRSF016493">
    <property type="entry name" value="Glycyl_aminpptds"/>
    <property type="match status" value="1"/>
</dbReference>
<organism evidence="2 3">
    <name type="scientific">Alteromonas gilva</name>
    <dbReference type="NCBI Taxonomy" id="2987522"/>
    <lineage>
        <taxon>Bacteria</taxon>
        <taxon>Pseudomonadati</taxon>
        <taxon>Pseudomonadota</taxon>
        <taxon>Gammaproteobacteria</taxon>
        <taxon>Alteromonadales</taxon>
        <taxon>Alteromonadaceae</taxon>
        <taxon>Alteromonas/Salinimonas group</taxon>
        <taxon>Alteromonas</taxon>
    </lineage>
</organism>